<organism evidence="2 3">
    <name type="scientific">Hydrocarboniphaga effusa AP103</name>
    <dbReference type="NCBI Taxonomy" id="1172194"/>
    <lineage>
        <taxon>Bacteria</taxon>
        <taxon>Pseudomonadati</taxon>
        <taxon>Pseudomonadota</taxon>
        <taxon>Gammaproteobacteria</taxon>
        <taxon>Nevskiales</taxon>
        <taxon>Nevskiaceae</taxon>
        <taxon>Hydrocarboniphaga</taxon>
    </lineage>
</organism>
<dbReference type="Proteomes" id="UP000003704">
    <property type="component" value="Unassembled WGS sequence"/>
</dbReference>
<dbReference type="STRING" id="1172194.WQQ_08250"/>
<keyword evidence="3" id="KW-1185">Reference proteome</keyword>
<evidence type="ECO:0000313" key="2">
    <source>
        <dbReference type="EMBL" id="EIT70688.1"/>
    </source>
</evidence>
<name>I8T9Z8_9GAMM</name>
<gene>
    <name evidence="2" type="ORF">WQQ_08250</name>
</gene>
<evidence type="ECO:0000313" key="3">
    <source>
        <dbReference type="Proteomes" id="UP000003704"/>
    </source>
</evidence>
<feature type="compositionally biased region" description="Basic residues" evidence="1">
    <location>
        <begin position="26"/>
        <end position="41"/>
    </location>
</feature>
<comment type="caution">
    <text evidence="2">The sequence shown here is derived from an EMBL/GenBank/DDBJ whole genome shotgun (WGS) entry which is preliminary data.</text>
</comment>
<evidence type="ECO:0000256" key="1">
    <source>
        <dbReference type="SAM" id="MobiDB-lite"/>
    </source>
</evidence>
<protein>
    <submittedName>
        <fullName evidence="2">Uncharacterized protein</fullName>
    </submittedName>
</protein>
<sequence length="61" mass="6654">MTQGVHGAPLFAVGRGARRCPGFRSVGKRVRAPPRHSRKSPRMGSRQASGCIRENDGRKNP</sequence>
<dbReference type="AlphaFoldDB" id="I8T9Z8"/>
<feature type="region of interest" description="Disordered" evidence="1">
    <location>
        <begin position="1"/>
        <end position="61"/>
    </location>
</feature>
<dbReference type="EMBL" id="AKGD01000001">
    <property type="protein sequence ID" value="EIT70688.1"/>
    <property type="molecule type" value="Genomic_DNA"/>
</dbReference>
<proteinExistence type="predicted"/>
<accession>I8T9Z8</accession>
<reference evidence="2 3" key="1">
    <citation type="journal article" date="2012" name="J. Bacteriol.">
        <title>Genome Sequence of n-Alkane-Degrading Hydrocarboniphaga effusa Strain AP103T (ATCC BAA-332T).</title>
        <authorList>
            <person name="Chang H.K."/>
            <person name="Zylstra G.J."/>
            <person name="Chae J.C."/>
        </authorList>
    </citation>
    <scope>NUCLEOTIDE SEQUENCE [LARGE SCALE GENOMIC DNA]</scope>
    <source>
        <strain evidence="2 3">AP103</strain>
    </source>
</reference>